<feature type="compositionally biased region" description="Basic and acidic residues" evidence="3">
    <location>
        <begin position="12"/>
        <end position="59"/>
    </location>
</feature>
<evidence type="ECO:0000256" key="1">
    <source>
        <dbReference type="ARBA" id="ARBA00022884"/>
    </source>
</evidence>
<evidence type="ECO:0000256" key="3">
    <source>
        <dbReference type="SAM" id="MobiDB-lite"/>
    </source>
</evidence>
<sequence length="540" mass="57576">MITYNHLSNMNGRRDRSPLRDREGMRNDRDSRGDRDRGPRRFGGDRDRDRSGPPPRDRPPAGGAGRRGRPERRVYVSNIPFDFRWQELKDLFRHEVGEVSYVEVFTDDTGKSRGCGIIEFDSNELVDIALEKMHRYDLNGRKIVVKELDAVRRQDFGVERDRYGRILRDGVPHGDIGVGGRGGHPRAGDMGRDGRRGFLGDGPPSGPAVPPEAKYTNTYGLNVSFLESLGIDGPLVNRVFVANLIYSVDEKQLKEVFGLAGKVVSVSINKDREGNSKGHGVVEFEHPVEAVQAISMLNNQMYMDRVISVRMDRVAERKDRDTGPALPPGLSGLGLGLGSNGKPLADVASKLEAQQQQMAVPAPAPAAAQLGGLGGLTNLTAANGAAALGLMGAAPGAAAAGFPVGVPMVSAAGGVGLGALGGLTSLGATGGLGQLGAASQLGQLPQPGLYGGGGGFGSSDYNSGSSRNFSDSIIVSNLDPGFTWQMLRDHFREAGEVRYADMKGKGVGVVRFSSPHEAQRAISLMDGSRCDGRTIDVRSY</sequence>
<keyword evidence="6" id="KW-1185">Reference proteome</keyword>
<dbReference type="GO" id="GO:0005634">
    <property type="term" value="C:nucleus"/>
    <property type="evidence" value="ECO:0007669"/>
    <property type="project" value="TreeGrafter"/>
</dbReference>
<dbReference type="Proteomes" id="UP000440578">
    <property type="component" value="Unassembled WGS sequence"/>
</dbReference>
<dbReference type="InterPro" id="IPR000504">
    <property type="entry name" value="RRM_dom"/>
</dbReference>
<evidence type="ECO:0000259" key="4">
    <source>
        <dbReference type="PROSITE" id="PS50102"/>
    </source>
</evidence>
<dbReference type="SMART" id="SM00360">
    <property type="entry name" value="RRM"/>
    <property type="match status" value="3"/>
</dbReference>
<evidence type="ECO:0000256" key="2">
    <source>
        <dbReference type="PROSITE-ProRule" id="PRU00176"/>
    </source>
</evidence>
<dbReference type="SUPFAM" id="SSF54928">
    <property type="entry name" value="RNA-binding domain, RBD"/>
    <property type="match status" value="2"/>
</dbReference>
<feature type="domain" description="RRM" evidence="4">
    <location>
        <begin position="237"/>
        <end position="314"/>
    </location>
</feature>
<dbReference type="OrthoDB" id="610462at2759"/>
<accession>A0A6A4VHD1</accession>
<dbReference type="GO" id="GO:0005737">
    <property type="term" value="C:cytoplasm"/>
    <property type="evidence" value="ECO:0007669"/>
    <property type="project" value="TreeGrafter"/>
</dbReference>
<gene>
    <name evidence="5" type="primary">Myef2</name>
    <name evidence="5" type="ORF">FJT64_010865</name>
</gene>
<keyword evidence="1 2" id="KW-0694">RNA-binding</keyword>
<reference evidence="5 6" key="1">
    <citation type="submission" date="2019-07" db="EMBL/GenBank/DDBJ databases">
        <title>Draft genome assembly of a fouling barnacle, Amphibalanus amphitrite (Darwin, 1854): The first reference genome for Thecostraca.</title>
        <authorList>
            <person name="Kim W."/>
        </authorList>
    </citation>
    <scope>NUCLEOTIDE SEQUENCE [LARGE SCALE GENOMIC DNA]</scope>
    <source>
        <strain evidence="5">SNU_AA5</strain>
        <tissue evidence="5">Soma without cirri and trophi</tissue>
    </source>
</reference>
<dbReference type="AlphaFoldDB" id="A0A6A4VHD1"/>
<dbReference type="InterPro" id="IPR012677">
    <property type="entry name" value="Nucleotide-bd_a/b_plait_sf"/>
</dbReference>
<evidence type="ECO:0000313" key="5">
    <source>
        <dbReference type="EMBL" id="KAF0290954.1"/>
    </source>
</evidence>
<feature type="compositionally biased region" description="Polar residues" evidence="3">
    <location>
        <begin position="1"/>
        <end position="11"/>
    </location>
</feature>
<evidence type="ECO:0000313" key="6">
    <source>
        <dbReference type="Proteomes" id="UP000440578"/>
    </source>
</evidence>
<dbReference type="InterPro" id="IPR050374">
    <property type="entry name" value="RRT5_SRSF_SR"/>
</dbReference>
<dbReference type="GO" id="GO:0003729">
    <property type="term" value="F:mRNA binding"/>
    <property type="evidence" value="ECO:0007669"/>
    <property type="project" value="TreeGrafter"/>
</dbReference>
<dbReference type="PROSITE" id="PS50102">
    <property type="entry name" value="RRM"/>
    <property type="match status" value="3"/>
</dbReference>
<dbReference type="Pfam" id="PF00076">
    <property type="entry name" value="RRM_1"/>
    <property type="match status" value="3"/>
</dbReference>
<dbReference type="EMBL" id="VIIS01001918">
    <property type="protein sequence ID" value="KAF0290954.1"/>
    <property type="molecule type" value="Genomic_DNA"/>
</dbReference>
<dbReference type="PANTHER" id="PTHR23003">
    <property type="entry name" value="RNA RECOGNITION MOTIF RRM DOMAIN CONTAINING PROTEIN"/>
    <property type="match status" value="1"/>
</dbReference>
<dbReference type="InterPro" id="IPR035979">
    <property type="entry name" value="RBD_domain_sf"/>
</dbReference>
<feature type="region of interest" description="Disordered" evidence="3">
    <location>
        <begin position="1"/>
        <end position="71"/>
    </location>
</feature>
<proteinExistence type="predicted"/>
<name>A0A6A4VHD1_AMPAM</name>
<dbReference type="Gene3D" id="3.30.70.330">
    <property type="match status" value="3"/>
</dbReference>
<feature type="domain" description="RRM" evidence="4">
    <location>
        <begin position="72"/>
        <end position="150"/>
    </location>
</feature>
<protein>
    <submittedName>
        <fullName evidence="5">Myelin expression factor 2</fullName>
    </submittedName>
</protein>
<dbReference type="PANTHER" id="PTHR23003:SF3">
    <property type="entry name" value="FI21236P1-RELATED"/>
    <property type="match status" value="1"/>
</dbReference>
<comment type="caution">
    <text evidence="5">The sequence shown here is derived from an EMBL/GenBank/DDBJ whole genome shotgun (WGS) entry which is preliminary data.</text>
</comment>
<organism evidence="5 6">
    <name type="scientific">Amphibalanus amphitrite</name>
    <name type="common">Striped barnacle</name>
    <name type="synonym">Balanus amphitrite</name>
    <dbReference type="NCBI Taxonomy" id="1232801"/>
    <lineage>
        <taxon>Eukaryota</taxon>
        <taxon>Metazoa</taxon>
        <taxon>Ecdysozoa</taxon>
        <taxon>Arthropoda</taxon>
        <taxon>Crustacea</taxon>
        <taxon>Multicrustacea</taxon>
        <taxon>Cirripedia</taxon>
        <taxon>Thoracica</taxon>
        <taxon>Thoracicalcarea</taxon>
        <taxon>Balanomorpha</taxon>
        <taxon>Balanoidea</taxon>
        <taxon>Balanidae</taxon>
        <taxon>Amphibalaninae</taxon>
        <taxon>Amphibalanus</taxon>
    </lineage>
</organism>
<feature type="domain" description="RRM" evidence="4">
    <location>
        <begin position="471"/>
        <end position="540"/>
    </location>
</feature>